<name>A0A3S4B6C1_9PEZI</name>
<dbReference type="Proteomes" id="UP000289323">
    <property type="component" value="Unassembled WGS sequence"/>
</dbReference>
<sequence length="60" mass="6715">MRVLSALPLLPAGLHYHAGLKTSNHIFCAYQDSYRTQKNGAVEDRDGQMHMAASMLHRGF</sequence>
<evidence type="ECO:0000313" key="2">
    <source>
        <dbReference type="Proteomes" id="UP000289323"/>
    </source>
</evidence>
<proteinExistence type="predicted"/>
<evidence type="ECO:0000313" key="1">
    <source>
        <dbReference type="EMBL" id="SPQ22964.1"/>
    </source>
</evidence>
<reference evidence="1 2" key="1">
    <citation type="submission" date="2018-04" db="EMBL/GenBank/DDBJ databases">
        <authorList>
            <person name="Huttner S."/>
            <person name="Dainat J."/>
        </authorList>
    </citation>
    <scope>NUCLEOTIDE SEQUENCE [LARGE SCALE GENOMIC DNA]</scope>
</reference>
<protein>
    <submittedName>
        <fullName evidence="1">0ba94c2b-ac1f-4662-a89c-54479f7391ec</fullName>
    </submittedName>
</protein>
<gene>
    <name evidence="1" type="ORF">TT172_LOCUS5383</name>
</gene>
<accession>A0A3S4B6C1</accession>
<dbReference type="EMBL" id="OUUZ01000009">
    <property type="protein sequence ID" value="SPQ22964.1"/>
    <property type="molecule type" value="Genomic_DNA"/>
</dbReference>
<dbReference type="AlphaFoldDB" id="A0A3S4B6C1"/>
<organism evidence="1 2">
    <name type="scientific">Thermothielavioides terrestris</name>
    <dbReference type="NCBI Taxonomy" id="2587410"/>
    <lineage>
        <taxon>Eukaryota</taxon>
        <taxon>Fungi</taxon>
        <taxon>Dikarya</taxon>
        <taxon>Ascomycota</taxon>
        <taxon>Pezizomycotina</taxon>
        <taxon>Sordariomycetes</taxon>
        <taxon>Sordariomycetidae</taxon>
        <taxon>Sordariales</taxon>
        <taxon>Chaetomiaceae</taxon>
        <taxon>Thermothielavioides</taxon>
    </lineage>
</organism>